<dbReference type="Pfam" id="PF01966">
    <property type="entry name" value="HD"/>
    <property type="match status" value="1"/>
</dbReference>
<dbReference type="CDD" id="cd00077">
    <property type="entry name" value="HDc"/>
    <property type="match status" value="1"/>
</dbReference>
<evidence type="ECO:0000313" key="2">
    <source>
        <dbReference type="EMBL" id="GBR75987.1"/>
    </source>
</evidence>
<accession>A0A388TI39</accession>
<dbReference type="AlphaFoldDB" id="A0A388TI39"/>
<name>A0A388TI39_9BACT</name>
<dbReference type="GO" id="GO:0016787">
    <property type="term" value="F:hydrolase activity"/>
    <property type="evidence" value="ECO:0007669"/>
    <property type="project" value="UniProtKB-KW"/>
</dbReference>
<evidence type="ECO:0000313" key="3">
    <source>
        <dbReference type="Proteomes" id="UP000275925"/>
    </source>
</evidence>
<protein>
    <submittedName>
        <fullName evidence="2">Metal-dependent phosphohydrolase</fullName>
    </submittedName>
</protein>
<feature type="domain" description="HD" evidence="1">
    <location>
        <begin position="49"/>
        <end position="176"/>
    </location>
</feature>
<dbReference type="Gene3D" id="1.10.3210.10">
    <property type="entry name" value="Hypothetical protein af1432"/>
    <property type="match status" value="1"/>
</dbReference>
<keyword evidence="3" id="KW-1185">Reference proteome</keyword>
<evidence type="ECO:0000259" key="1">
    <source>
        <dbReference type="Pfam" id="PF01966"/>
    </source>
</evidence>
<dbReference type="InterPro" id="IPR003607">
    <property type="entry name" value="HD/PDEase_dom"/>
</dbReference>
<sequence>MNLFWSRFTALLRSVFWNKLKDADIAFLRAYLNKQEQVLFYSLPARDQRHSLDVAYTVRDLLGKRTKINPDKLYKAALLHDVGKTLARLRIRDRIYQVLFFTLLPPLANYLADHGSETTGYWRRILFFYKYHPRLGATLVKGISSNEVLYLIEHHHDAYWPGEPKELTIIREADSLN</sequence>
<dbReference type="EMBL" id="BGZO01000012">
    <property type="protein sequence ID" value="GBR75987.1"/>
    <property type="molecule type" value="Genomic_DNA"/>
</dbReference>
<dbReference type="SUPFAM" id="SSF109604">
    <property type="entry name" value="HD-domain/PDEase-like"/>
    <property type="match status" value="1"/>
</dbReference>
<dbReference type="Proteomes" id="UP000275925">
    <property type="component" value="Unassembled WGS sequence"/>
</dbReference>
<proteinExistence type="predicted"/>
<gene>
    <name evidence="2" type="ORF">NO2_0606</name>
</gene>
<dbReference type="InterPro" id="IPR006674">
    <property type="entry name" value="HD_domain"/>
</dbReference>
<organism evidence="2 3">
    <name type="scientific">Candidatus Termititenax persephonae</name>
    <dbReference type="NCBI Taxonomy" id="2218525"/>
    <lineage>
        <taxon>Bacteria</taxon>
        <taxon>Bacillati</taxon>
        <taxon>Candidatus Margulisiibacteriota</taxon>
        <taxon>Candidatus Termititenacia</taxon>
        <taxon>Candidatus Termititenacales</taxon>
        <taxon>Candidatus Termititenacaceae</taxon>
        <taxon>Candidatus Termititenax</taxon>
    </lineage>
</organism>
<comment type="caution">
    <text evidence="2">The sequence shown here is derived from an EMBL/GenBank/DDBJ whole genome shotgun (WGS) entry which is preliminary data.</text>
</comment>
<reference evidence="2 3" key="1">
    <citation type="journal article" date="2019" name="ISME J.">
        <title>Genome analyses of uncultured TG2/ZB3 bacteria in 'Margulisbacteria' specifically attached to ectosymbiotic spirochetes of protists in the termite gut.</title>
        <authorList>
            <person name="Utami Y.D."/>
            <person name="Kuwahara H."/>
            <person name="Igai K."/>
            <person name="Murakami T."/>
            <person name="Sugaya K."/>
            <person name="Morikawa T."/>
            <person name="Nagura Y."/>
            <person name="Yuki M."/>
            <person name="Deevong P."/>
            <person name="Inoue T."/>
            <person name="Kihara K."/>
            <person name="Lo N."/>
            <person name="Yamada A."/>
            <person name="Ohkuma M."/>
            <person name="Hongoh Y."/>
        </authorList>
    </citation>
    <scope>NUCLEOTIDE SEQUENCE [LARGE SCALE GENOMIC DNA]</scope>
    <source>
        <strain evidence="2">NkOx7-02</strain>
    </source>
</reference>